<keyword evidence="1" id="KW-0732">Signal</keyword>
<proteinExistence type="predicted"/>
<accession>A0A2S6I793</accession>
<name>A0A2S6I793_9BACT</name>
<comment type="caution">
    <text evidence="2">The sequence shown here is derived from an EMBL/GenBank/DDBJ whole genome shotgun (WGS) entry which is preliminary data.</text>
</comment>
<organism evidence="2 3">
    <name type="scientific">Neolewinella xylanilytica</name>
    <dbReference type="NCBI Taxonomy" id="1514080"/>
    <lineage>
        <taxon>Bacteria</taxon>
        <taxon>Pseudomonadati</taxon>
        <taxon>Bacteroidota</taxon>
        <taxon>Saprospiria</taxon>
        <taxon>Saprospirales</taxon>
        <taxon>Lewinellaceae</taxon>
        <taxon>Neolewinella</taxon>
    </lineage>
</organism>
<gene>
    <name evidence="2" type="ORF">CLV84_0300</name>
</gene>
<keyword evidence="3" id="KW-1185">Reference proteome</keyword>
<dbReference type="OrthoDB" id="1121445at2"/>
<reference evidence="2 3" key="1">
    <citation type="submission" date="2018-02" db="EMBL/GenBank/DDBJ databases">
        <title>Genomic Encyclopedia of Archaeal and Bacterial Type Strains, Phase II (KMG-II): from individual species to whole genera.</title>
        <authorList>
            <person name="Goeker M."/>
        </authorList>
    </citation>
    <scope>NUCLEOTIDE SEQUENCE [LARGE SCALE GENOMIC DNA]</scope>
    <source>
        <strain evidence="2 3">DSM 29526</strain>
    </source>
</reference>
<protein>
    <submittedName>
        <fullName evidence="2">Uncharacterized protein</fullName>
    </submittedName>
</protein>
<dbReference type="AlphaFoldDB" id="A0A2S6I793"/>
<dbReference type="EMBL" id="PTJC01000005">
    <property type="protein sequence ID" value="PPK87360.1"/>
    <property type="molecule type" value="Genomic_DNA"/>
</dbReference>
<dbReference type="Proteomes" id="UP000237662">
    <property type="component" value="Unassembled WGS sequence"/>
</dbReference>
<dbReference type="RefSeq" id="WP_104417973.1">
    <property type="nucleotide sequence ID" value="NZ_PTJC01000005.1"/>
</dbReference>
<evidence type="ECO:0000313" key="3">
    <source>
        <dbReference type="Proteomes" id="UP000237662"/>
    </source>
</evidence>
<evidence type="ECO:0000313" key="2">
    <source>
        <dbReference type="EMBL" id="PPK87360.1"/>
    </source>
</evidence>
<feature type="chain" id="PRO_5015658506" evidence="1">
    <location>
        <begin position="21"/>
        <end position="218"/>
    </location>
</feature>
<evidence type="ECO:0000256" key="1">
    <source>
        <dbReference type="SAM" id="SignalP"/>
    </source>
</evidence>
<feature type="signal peptide" evidence="1">
    <location>
        <begin position="1"/>
        <end position="20"/>
    </location>
</feature>
<sequence>MKTCLLLAFLLPLLPCAAQTSETGTPEDQIRATFGNYKSAILNDEGERALGYVDSRTLAYYGDMLEKTRTADSATVDALPIMDKLMVLAIRHRTSHADLLRFDAEKLFVYAIEQGMVGKSSVMHNEIGEVELDGNYARGKLVVNGTPAPAHFDFYDEGGWKVDLTSIFPLANQGFEQLVRESGEPENAYLLLVLEIITGNPAGPDIWQPVVTEQVNGG</sequence>